<feature type="non-terminal residue" evidence="1">
    <location>
        <position position="1"/>
    </location>
</feature>
<evidence type="ECO:0000313" key="1">
    <source>
        <dbReference type="EMBL" id="GAH04800.1"/>
    </source>
</evidence>
<comment type="caution">
    <text evidence="1">The sequence shown here is derived from an EMBL/GenBank/DDBJ whole genome shotgun (WGS) entry which is preliminary data.</text>
</comment>
<proteinExistence type="predicted"/>
<organism evidence="1">
    <name type="scientific">marine sediment metagenome</name>
    <dbReference type="NCBI Taxonomy" id="412755"/>
    <lineage>
        <taxon>unclassified sequences</taxon>
        <taxon>metagenomes</taxon>
        <taxon>ecological metagenomes</taxon>
    </lineage>
</organism>
<accession>X1D923</accession>
<reference evidence="1" key="1">
    <citation type="journal article" date="2014" name="Front. Microbiol.">
        <title>High frequency of phylogenetically diverse reductive dehalogenase-homologous genes in deep subseafloor sedimentary metagenomes.</title>
        <authorList>
            <person name="Kawai M."/>
            <person name="Futagami T."/>
            <person name="Toyoda A."/>
            <person name="Takaki Y."/>
            <person name="Nishi S."/>
            <person name="Hori S."/>
            <person name="Arai W."/>
            <person name="Tsubouchi T."/>
            <person name="Morono Y."/>
            <person name="Uchiyama I."/>
            <person name="Ito T."/>
            <person name="Fujiyama A."/>
            <person name="Inagaki F."/>
            <person name="Takami H."/>
        </authorList>
    </citation>
    <scope>NUCLEOTIDE SEQUENCE</scope>
    <source>
        <strain evidence="1">Expedition CK06-06</strain>
    </source>
</reference>
<sequence>RSEMVDDNWLHMGADSTALSYSVGLQHELFDDTLSLAVAWNDSFETAISQNYYHREGGLSFTGSYQILPGFSIAGSWEYPLIFDANGAQRSEKRNLSISLSRSLGEVANVSGKYELSASRFLPYESLFMIHTASIDLGFNEFALLGLRFLPTLNLEFETQAETVAWDGQASVRVELDAVFAQVAYRKKVLQVPQGREQYDDTFALSLGYTGIPYLRPTVSYTRGVNVVVYEDETRSSGDHILTGRLFWAPPQANHRNDLSLALRVNESDEITASVLNTFSYTISQYASAR</sequence>
<protein>
    <recommendedName>
        <fullName evidence="2">TonB-dependent receptor-like beta-barrel domain-containing protein</fullName>
    </recommendedName>
</protein>
<feature type="non-terminal residue" evidence="1">
    <location>
        <position position="290"/>
    </location>
</feature>
<evidence type="ECO:0008006" key="2">
    <source>
        <dbReference type="Google" id="ProtNLM"/>
    </source>
</evidence>
<dbReference type="EMBL" id="BART01021922">
    <property type="protein sequence ID" value="GAH04800.1"/>
    <property type="molecule type" value="Genomic_DNA"/>
</dbReference>
<name>X1D923_9ZZZZ</name>
<dbReference type="AlphaFoldDB" id="X1D923"/>
<gene>
    <name evidence="1" type="ORF">S01H4_40285</name>
</gene>